<evidence type="ECO:0000259" key="1">
    <source>
        <dbReference type="Pfam" id="PF13460"/>
    </source>
</evidence>
<dbReference type="STRING" id="54.SAMN02745121_01388"/>
<evidence type="ECO:0000313" key="2">
    <source>
        <dbReference type="EMBL" id="SFD75547.1"/>
    </source>
</evidence>
<dbReference type="OrthoDB" id="9798632at2"/>
<dbReference type="Pfam" id="PF13460">
    <property type="entry name" value="NAD_binding_10"/>
    <property type="match status" value="1"/>
</dbReference>
<dbReference type="Gene3D" id="3.40.50.720">
    <property type="entry name" value="NAD(P)-binding Rossmann-like Domain"/>
    <property type="match status" value="1"/>
</dbReference>
<organism evidence="2 3">
    <name type="scientific">Nannocystis exedens</name>
    <dbReference type="NCBI Taxonomy" id="54"/>
    <lineage>
        <taxon>Bacteria</taxon>
        <taxon>Pseudomonadati</taxon>
        <taxon>Myxococcota</taxon>
        <taxon>Polyangia</taxon>
        <taxon>Nannocystales</taxon>
        <taxon>Nannocystaceae</taxon>
        <taxon>Nannocystis</taxon>
    </lineage>
</organism>
<protein>
    <submittedName>
        <fullName evidence="2">Uncharacterized conserved protein YbjT, contains NAD(P)-binding and DUF2867 domains</fullName>
    </submittedName>
</protein>
<dbReference type="EMBL" id="FOMX01000004">
    <property type="protein sequence ID" value="SFD75547.1"/>
    <property type="molecule type" value="Genomic_DNA"/>
</dbReference>
<dbReference type="InterPro" id="IPR036291">
    <property type="entry name" value="NAD(P)-bd_dom_sf"/>
</dbReference>
<dbReference type="PANTHER" id="PTHR14097">
    <property type="entry name" value="OXIDOREDUCTASE HTATIP2"/>
    <property type="match status" value="1"/>
</dbReference>
<gene>
    <name evidence="2" type="ORF">SAMN02745121_01388</name>
</gene>
<name>A0A1I1UXL6_9BACT</name>
<dbReference type="RefSeq" id="WP_096330147.1">
    <property type="nucleotide sequence ID" value="NZ_FOMX01000004.1"/>
</dbReference>
<evidence type="ECO:0000313" key="3">
    <source>
        <dbReference type="Proteomes" id="UP000199400"/>
    </source>
</evidence>
<sequence>MTETTRTALLVGATGLVGRELLRQLLADPRYAAVTVLARRSAGVQHDKLTEHLVDFDRPDDWRAVAKGDHLFSALGTTLKAAGSREAQYRVDYTYQLEVARAARHHGTDAYVLVSSTGASANSAIFYSRMKGELERDAAALGFPRARFLQPGPLDGDRQEHRTGERWALRVLRPLAPILPAAARPIDAAIVARAGIAAAFDPRPGALRLGAADLFRLGAPT</sequence>
<proteinExistence type="predicted"/>
<keyword evidence="3" id="KW-1185">Reference proteome</keyword>
<dbReference type="SUPFAM" id="SSF51735">
    <property type="entry name" value="NAD(P)-binding Rossmann-fold domains"/>
    <property type="match status" value="1"/>
</dbReference>
<accession>A0A1I1UXL6</accession>
<dbReference type="Proteomes" id="UP000199400">
    <property type="component" value="Unassembled WGS sequence"/>
</dbReference>
<dbReference type="PANTHER" id="PTHR14097:SF7">
    <property type="entry name" value="OXIDOREDUCTASE HTATIP2"/>
    <property type="match status" value="1"/>
</dbReference>
<reference evidence="3" key="1">
    <citation type="submission" date="2016-10" db="EMBL/GenBank/DDBJ databases">
        <authorList>
            <person name="Varghese N."/>
            <person name="Submissions S."/>
        </authorList>
    </citation>
    <scope>NUCLEOTIDE SEQUENCE [LARGE SCALE GENOMIC DNA]</scope>
    <source>
        <strain evidence="3">ATCC 25963</strain>
    </source>
</reference>
<feature type="domain" description="NAD(P)-binding" evidence="1">
    <location>
        <begin position="12"/>
        <end position="123"/>
    </location>
</feature>
<dbReference type="InterPro" id="IPR016040">
    <property type="entry name" value="NAD(P)-bd_dom"/>
</dbReference>
<dbReference type="AlphaFoldDB" id="A0A1I1UXL6"/>